<keyword evidence="4" id="KW-1185">Reference proteome</keyword>
<evidence type="ECO:0000313" key="2">
    <source>
        <dbReference type="EMBL" id="TCU86879.1"/>
    </source>
</evidence>
<proteinExistence type="predicted"/>
<dbReference type="Proteomes" id="UP000255108">
    <property type="component" value="Unassembled WGS sequence"/>
</dbReference>
<dbReference type="RefSeq" id="WP_132038668.1">
    <property type="nucleotide sequence ID" value="NZ_CAWOLO010000005.1"/>
</dbReference>
<reference evidence="2 4" key="2">
    <citation type="submission" date="2019-03" db="EMBL/GenBank/DDBJ databases">
        <title>Genomic Encyclopedia of Type Strains, Phase IV (KMG-IV): sequencing the most valuable type-strain genomes for metagenomic binning, comparative biology and taxonomic classification.</title>
        <authorList>
            <person name="Goeker M."/>
        </authorList>
    </citation>
    <scope>NUCLEOTIDE SEQUENCE [LARGE SCALE GENOMIC DNA]</scope>
    <source>
        <strain evidence="2 4">DSM 3764</strain>
    </source>
</reference>
<reference evidence="1 3" key="1">
    <citation type="submission" date="2018-06" db="EMBL/GenBank/DDBJ databases">
        <authorList>
            <consortium name="Pathogen Informatics"/>
            <person name="Doyle S."/>
        </authorList>
    </citation>
    <scope>NUCLEOTIDE SEQUENCE [LARGE SCALE GENOMIC DNA]</scope>
    <source>
        <strain evidence="1 3">NCTC11159</strain>
    </source>
</reference>
<evidence type="ECO:0000313" key="1">
    <source>
        <dbReference type="EMBL" id="STQ90210.1"/>
    </source>
</evidence>
<evidence type="ECO:0000313" key="4">
    <source>
        <dbReference type="Proteomes" id="UP000295794"/>
    </source>
</evidence>
<sequence>MTISAPSNAPYQSIRAMWEPKATALPEQKAQRLTGSLVTLRSSPKELSVPEKTISEQLKDTLSATKKTSKPPVGENIQRLMDNKAFKDALENTAGKKTPKKMPVTVHALQKVPSATAETTQATTTLAASNSINQSAPFLQAPPPPPPMPPVTKPVAGETRQWATIIPAGKDQIQTLLDVNKSTRKNIVKRDDKEVSMMSELQEILSKRQRSSTLSD</sequence>
<accession>A0A377Q668</accession>
<name>A0A377Q668_9NEIS</name>
<evidence type="ECO:0000313" key="3">
    <source>
        <dbReference type="Proteomes" id="UP000255108"/>
    </source>
</evidence>
<gene>
    <name evidence="2" type="ORF">EV682_1054</name>
    <name evidence="1" type="ORF">NCTC11159_01274</name>
</gene>
<dbReference type="AlphaFoldDB" id="A0A377Q668"/>
<dbReference type="EMBL" id="UGHR01000001">
    <property type="protein sequence ID" value="STQ90210.1"/>
    <property type="molecule type" value="Genomic_DNA"/>
</dbReference>
<dbReference type="Proteomes" id="UP000295794">
    <property type="component" value="Unassembled WGS sequence"/>
</dbReference>
<organism evidence="1 3">
    <name type="scientific">Iodobacter fluviatilis</name>
    <dbReference type="NCBI Taxonomy" id="537"/>
    <lineage>
        <taxon>Bacteria</taxon>
        <taxon>Pseudomonadati</taxon>
        <taxon>Pseudomonadota</taxon>
        <taxon>Betaproteobacteria</taxon>
        <taxon>Neisseriales</taxon>
        <taxon>Chitinibacteraceae</taxon>
        <taxon>Iodobacter</taxon>
    </lineage>
</organism>
<protein>
    <submittedName>
        <fullName evidence="1">Uncharacterized protein</fullName>
    </submittedName>
</protein>
<dbReference type="EMBL" id="SMBT01000005">
    <property type="protein sequence ID" value="TCU86879.1"/>
    <property type="molecule type" value="Genomic_DNA"/>
</dbReference>